<organism evidence="2">
    <name type="scientific">Adineta vaga</name>
    <name type="common">Rotifer</name>
    <name type="synonym">Callidina vaga</name>
    <dbReference type="NCBI Taxonomy" id="104782"/>
    <lineage>
        <taxon>Eukaryota</taxon>
        <taxon>Metazoa</taxon>
        <taxon>Spiralia</taxon>
        <taxon>Gnathifera</taxon>
        <taxon>Rotifera</taxon>
        <taxon>Eurotatoria</taxon>
        <taxon>Bdelloidea</taxon>
        <taxon>Adinetida</taxon>
        <taxon>Adinetidae</taxon>
        <taxon>Adineta</taxon>
    </lineage>
</organism>
<evidence type="ECO:0000313" key="2">
    <source>
        <dbReference type="EMBL" id="ACD54798.1"/>
    </source>
</evidence>
<sequence>MTALEACAIFNHSFTPNLGFSDDLLTAHVALRDIEEGEELTTHYGCFEDEHSFYNGINYKCSFSNCSKILYFDFYKNLEFQDQYYKYCSEYIQSKIRKLRPDIES</sequence>
<name>B3G4Q0_ADIVA</name>
<dbReference type="SUPFAM" id="SSF82199">
    <property type="entry name" value="SET domain"/>
    <property type="match status" value="1"/>
</dbReference>
<reference evidence="2" key="1">
    <citation type="journal article" date="2008" name="Science">
        <title>Massive horizontal gene transfer in bdelloid rotifers.</title>
        <authorList>
            <person name="Gladyshev E.A."/>
            <person name="Meselson M.S."/>
            <person name="Arkhipova I.R."/>
        </authorList>
    </citation>
    <scope>NUCLEOTIDE SEQUENCE</scope>
</reference>
<accession>B3G4Q0</accession>
<dbReference type="InterPro" id="IPR046341">
    <property type="entry name" value="SET_dom_sf"/>
</dbReference>
<proteinExistence type="predicted"/>
<dbReference type="InterPro" id="IPR001214">
    <property type="entry name" value="SET_dom"/>
</dbReference>
<evidence type="ECO:0000259" key="1">
    <source>
        <dbReference type="Pfam" id="PF00856"/>
    </source>
</evidence>
<dbReference type="EMBL" id="EU643491">
    <property type="protein sequence ID" value="ACD54798.1"/>
    <property type="molecule type" value="Genomic_DNA"/>
</dbReference>
<protein>
    <submittedName>
        <fullName evidence="2">SET domain containing protein-like protein</fullName>
    </submittedName>
</protein>
<dbReference type="Pfam" id="PF00856">
    <property type="entry name" value="SET"/>
    <property type="match status" value="1"/>
</dbReference>
<dbReference type="Gene3D" id="2.170.270.10">
    <property type="entry name" value="SET domain"/>
    <property type="match status" value="1"/>
</dbReference>
<feature type="domain" description="SET" evidence="1">
    <location>
        <begin position="9"/>
        <end position="45"/>
    </location>
</feature>
<dbReference type="AlphaFoldDB" id="B3G4Q0"/>